<feature type="region of interest" description="Disordered" evidence="1">
    <location>
        <begin position="186"/>
        <end position="322"/>
    </location>
</feature>
<dbReference type="OrthoDB" id="1939643at2759"/>
<feature type="region of interest" description="Disordered" evidence="1">
    <location>
        <begin position="384"/>
        <end position="409"/>
    </location>
</feature>
<organism evidence="4 5">
    <name type="scientific">Fusarium solani</name>
    <name type="common">Filamentous fungus</name>
    <dbReference type="NCBI Taxonomy" id="169388"/>
    <lineage>
        <taxon>Eukaryota</taxon>
        <taxon>Fungi</taxon>
        <taxon>Dikarya</taxon>
        <taxon>Ascomycota</taxon>
        <taxon>Pezizomycotina</taxon>
        <taxon>Sordariomycetes</taxon>
        <taxon>Hypocreomycetidae</taxon>
        <taxon>Hypocreales</taxon>
        <taxon>Nectriaceae</taxon>
        <taxon>Fusarium</taxon>
        <taxon>Fusarium solani species complex</taxon>
    </lineage>
</organism>
<dbReference type="AlphaFoldDB" id="A0A9P9GZN4"/>
<dbReference type="InterPro" id="IPR011051">
    <property type="entry name" value="RmlC_Cupin_sf"/>
</dbReference>
<accession>A0A9P9GZN4</accession>
<dbReference type="InterPro" id="IPR025974">
    <property type="entry name" value="Mif2/CENP-C_cupin"/>
</dbReference>
<dbReference type="SUPFAM" id="SSF51182">
    <property type="entry name" value="RmlC-like cupins"/>
    <property type="match status" value="1"/>
</dbReference>
<evidence type="ECO:0000259" key="3">
    <source>
        <dbReference type="Pfam" id="PF15624"/>
    </source>
</evidence>
<sequence length="570" mass="62770">MAPPHRENRESSALGALYELGVRGRKTGLELVDTGERDEFGMQPLDGLDGILPSRSSPWDSLAAGPTMNDNDAIRESNPTVQSMGTEAAHTPGRPSPSNEANMQGSNLTNELPTELSLPPSINTPAYCRPLLPPVEEALPLPGPLQHPGTPKSQHGAEPAACEVECLTPNTVVPIEELANYGMRMPSLVDDDDADAESSDLSKAPSVEAQHPEGSVASQLAPTPLKKRRGRPPRARKRPGETSNHSMTDGEVVISSQPPGQESSHCEDLDQGWTDSEVTSSMPPSKRRRLTAGKATRDINADQRELAEKRKPKRRGRPRRDIQAETLAVSPVDQVVRTRAGRVSYKPLRYWRGDKVVTEKQEFDDVKGRGRFVIGSTKEVIRGPETESTTDLIQHRHTSSKHKTRRVRQRTGIDPQDWELNVGSVRGQVIKWKPEYRFRPPQDGDPVDTESGAIAMTADAITEGPGQGPLFRSFLVAPVPFLNHGILEVRPHTTIRRSSTLDKQIVFFLHRGTLYLEVHRSTFKISPGGTWIVPRGNTLRISNKMDEPACAFWCEGTGELDSLWEESSSS</sequence>
<dbReference type="Pfam" id="PF11699">
    <property type="entry name" value="CENP-C_C"/>
    <property type="match status" value="1"/>
</dbReference>
<feature type="compositionally biased region" description="Basic residues" evidence="1">
    <location>
        <begin position="395"/>
        <end position="409"/>
    </location>
</feature>
<proteinExistence type="predicted"/>
<dbReference type="EMBL" id="JAGTJS010000014">
    <property type="protein sequence ID" value="KAH7248296.1"/>
    <property type="molecule type" value="Genomic_DNA"/>
</dbReference>
<feature type="compositionally biased region" description="Basic and acidic residues" evidence="1">
    <location>
        <begin position="295"/>
        <end position="309"/>
    </location>
</feature>
<reference evidence="4" key="1">
    <citation type="journal article" date="2021" name="Nat. Commun.">
        <title>Genetic determinants of endophytism in the Arabidopsis root mycobiome.</title>
        <authorList>
            <person name="Mesny F."/>
            <person name="Miyauchi S."/>
            <person name="Thiergart T."/>
            <person name="Pickel B."/>
            <person name="Atanasova L."/>
            <person name="Karlsson M."/>
            <person name="Huettel B."/>
            <person name="Barry K.W."/>
            <person name="Haridas S."/>
            <person name="Chen C."/>
            <person name="Bauer D."/>
            <person name="Andreopoulos W."/>
            <person name="Pangilinan J."/>
            <person name="LaButti K."/>
            <person name="Riley R."/>
            <person name="Lipzen A."/>
            <person name="Clum A."/>
            <person name="Drula E."/>
            <person name="Henrissat B."/>
            <person name="Kohler A."/>
            <person name="Grigoriev I.V."/>
            <person name="Martin F.M."/>
            <person name="Hacquard S."/>
        </authorList>
    </citation>
    <scope>NUCLEOTIDE SEQUENCE</scope>
    <source>
        <strain evidence="4">FSSC 5 MPI-SDFR-AT-0091</strain>
    </source>
</reference>
<gene>
    <name evidence="4" type="ORF">B0J15DRAFT_468307</name>
</gene>
<dbReference type="Pfam" id="PF15624">
    <property type="entry name" value="Mif2_N"/>
    <property type="match status" value="1"/>
</dbReference>
<dbReference type="Proteomes" id="UP000736672">
    <property type="component" value="Unassembled WGS sequence"/>
</dbReference>
<feature type="compositionally biased region" description="Polar residues" evidence="1">
    <location>
        <begin position="96"/>
        <end position="112"/>
    </location>
</feature>
<evidence type="ECO:0008006" key="6">
    <source>
        <dbReference type="Google" id="ProtNLM"/>
    </source>
</evidence>
<evidence type="ECO:0000259" key="2">
    <source>
        <dbReference type="Pfam" id="PF11699"/>
    </source>
</evidence>
<comment type="caution">
    <text evidence="4">The sequence shown here is derived from an EMBL/GenBank/DDBJ whole genome shotgun (WGS) entry which is preliminary data.</text>
</comment>
<feature type="compositionally biased region" description="Polar residues" evidence="1">
    <location>
        <begin position="273"/>
        <end position="283"/>
    </location>
</feature>
<evidence type="ECO:0000313" key="4">
    <source>
        <dbReference type="EMBL" id="KAH7248296.1"/>
    </source>
</evidence>
<keyword evidence="5" id="KW-1185">Reference proteome</keyword>
<evidence type="ECO:0000256" key="1">
    <source>
        <dbReference type="SAM" id="MobiDB-lite"/>
    </source>
</evidence>
<dbReference type="InterPro" id="IPR014710">
    <property type="entry name" value="RmlC-like_jellyroll"/>
</dbReference>
<feature type="domain" description="Mif2 N-terminal" evidence="3">
    <location>
        <begin position="18"/>
        <end position="91"/>
    </location>
</feature>
<protein>
    <recommendedName>
        <fullName evidence="6">Centromere protein 3</fullName>
    </recommendedName>
</protein>
<feature type="compositionally biased region" description="Acidic residues" evidence="1">
    <location>
        <begin position="189"/>
        <end position="198"/>
    </location>
</feature>
<feature type="region of interest" description="Disordered" evidence="1">
    <location>
        <begin position="34"/>
        <end position="121"/>
    </location>
</feature>
<feature type="compositionally biased region" description="Basic residues" evidence="1">
    <location>
        <begin position="225"/>
        <end position="237"/>
    </location>
</feature>
<name>A0A9P9GZN4_FUSSL</name>
<dbReference type="InterPro" id="IPR028929">
    <property type="entry name" value="Mif2_N"/>
</dbReference>
<feature type="domain" description="Mif2/CENP-C cupin" evidence="2">
    <location>
        <begin position="480"/>
        <end position="553"/>
    </location>
</feature>
<feature type="compositionally biased region" description="Polar residues" evidence="1">
    <location>
        <begin position="254"/>
        <end position="263"/>
    </location>
</feature>
<dbReference type="Gene3D" id="2.60.120.10">
    <property type="entry name" value="Jelly Rolls"/>
    <property type="match status" value="1"/>
</dbReference>
<evidence type="ECO:0000313" key="5">
    <source>
        <dbReference type="Proteomes" id="UP000736672"/>
    </source>
</evidence>